<keyword evidence="2" id="KW-1133">Transmembrane helix</keyword>
<comment type="caution">
    <text evidence="3">The sequence shown here is derived from an EMBL/GenBank/DDBJ whole genome shotgun (WGS) entry which is preliminary data.</text>
</comment>
<evidence type="ECO:0000313" key="4">
    <source>
        <dbReference type="Proteomes" id="UP001054945"/>
    </source>
</evidence>
<dbReference type="Proteomes" id="UP001054945">
    <property type="component" value="Unassembled WGS sequence"/>
</dbReference>
<feature type="region of interest" description="Disordered" evidence="1">
    <location>
        <begin position="1"/>
        <end position="40"/>
    </location>
</feature>
<dbReference type="AlphaFoldDB" id="A0AAV4Y2Y1"/>
<keyword evidence="4" id="KW-1185">Reference proteome</keyword>
<gene>
    <name evidence="3" type="ORF">CEXT_346841</name>
</gene>
<keyword evidence="2" id="KW-0472">Membrane</keyword>
<sequence length="131" mass="15153">MPKHSKNNKVENSAMEINPPASPSPSISKVSIPETGPPSGMPIPPSLFWKATYLRLRRITASRNSTMYLARVNKIARHDRKLLACQSQQFPQKFLLLFPIPWPFSLPFIYYFRRTELKRKMIPWPGPSLFQ</sequence>
<feature type="transmembrane region" description="Helical" evidence="2">
    <location>
        <begin position="94"/>
        <end position="112"/>
    </location>
</feature>
<dbReference type="EMBL" id="BPLR01001168">
    <property type="protein sequence ID" value="GIZ00535.1"/>
    <property type="molecule type" value="Genomic_DNA"/>
</dbReference>
<organism evidence="3 4">
    <name type="scientific">Caerostris extrusa</name>
    <name type="common">Bark spider</name>
    <name type="synonym">Caerostris bankana</name>
    <dbReference type="NCBI Taxonomy" id="172846"/>
    <lineage>
        <taxon>Eukaryota</taxon>
        <taxon>Metazoa</taxon>
        <taxon>Ecdysozoa</taxon>
        <taxon>Arthropoda</taxon>
        <taxon>Chelicerata</taxon>
        <taxon>Arachnida</taxon>
        <taxon>Araneae</taxon>
        <taxon>Araneomorphae</taxon>
        <taxon>Entelegynae</taxon>
        <taxon>Araneoidea</taxon>
        <taxon>Araneidae</taxon>
        <taxon>Caerostris</taxon>
    </lineage>
</organism>
<evidence type="ECO:0000256" key="1">
    <source>
        <dbReference type="SAM" id="MobiDB-lite"/>
    </source>
</evidence>
<evidence type="ECO:0000313" key="3">
    <source>
        <dbReference type="EMBL" id="GIZ00535.1"/>
    </source>
</evidence>
<protein>
    <submittedName>
        <fullName evidence="3">Uncharacterized protein</fullName>
    </submittedName>
</protein>
<accession>A0AAV4Y2Y1</accession>
<name>A0AAV4Y2Y1_CAEEX</name>
<evidence type="ECO:0000256" key="2">
    <source>
        <dbReference type="SAM" id="Phobius"/>
    </source>
</evidence>
<keyword evidence="2" id="KW-0812">Transmembrane</keyword>
<proteinExistence type="predicted"/>
<reference evidence="3 4" key="1">
    <citation type="submission" date="2021-06" db="EMBL/GenBank/DDBJ databases">
        <title>Caerostris extrusa draft genome.</title>
        <authorList>
            <person name="Kono N."/>
            <person name="Arakawa K."/>
        </authorList>
    </citation>
    <scope>NUCLEOTIDE SEQUENCE [LARGE SCALE GENOMIC DNA]</scope>
</reference>
<feature type="compositionally biased region" description="Low complexity" evidence="1">
    <location>
        <begin position="24"/>
        <end position="33"/>
    </location>
</feature>